<accession>A0ABX8S7K1</accession>
<dbReference type="InterPro" id="IPR050807">
    <property type="entry name" value="TransReg_Diox_bact_type"/>
</dbReference>
<dbReference type="EMBL" id="CP079105">
    <property type="protein sequence ID" value="QXQ13723.1"/>
    <property type="molecule type" value="Genomic_DNA"/>
</dbReference>
<dbReference type="Proteomes" id="UP000887023">
    <property type="component" value="Chromosome"/>
</dbReference>
<dbReference type="PANTHER" id="PTHR46797">
    <property type="entry name" value="HTH-TYPE TRANSCRIPTIONAL REGULATOR"/>
    <property type="match status" value="1"/>
</dbReference>
<reference evidence="3" key="1">
    <citation type="submission" date="2021-07" db="EMBL/GenBank/DDBJ databases">
        <title>Candidatus Kaistella beijingensis sp. nov. isolated from a municipal wastewater treatment plant is involved in sludge foaming.</title>
        <authorList>
            <person name="Song Y."/>
            <person name="Liu S.-J."/>
        </authorList>
    </citation>
    <scope>NUCLEOTIDE SEQUENCE</scope>
    <source>
        <strain evidence="3">DSM 43998</strain>
    </source>
</reference>
<dbReference type="PANTHER" id="PTHR46797:SF1">
    <property type="entry name" value="METHYLPHOSPHONATE SYNTHASE"/>
    <property type="match status" value="1"/>
</dbReference>
<dbReference type="InterPro" id="IPR001387">
    <property type="entry name" value="Cro/C1-type_HTH"/>
</dbReference>
<gene>
    <name evidence="3" type="ORF">KV203_18335</name>
</gene>
<feature type="domain" description="HTH cro/C1-type" evidence="2">
    <location>
        <begin position="22"/>
        <end position="76"/>
    </location>
</feature>
<evidence type="ECO:0000313" key="3">
    <source>
        <dbReference type="EMBL" id="QXQ13723.1"/>
    </source>
</evidence>
<dbReference type="RefSeq" id="WP_066469609.1">
    <property type="nucleotide sequence ID" value="NZ_CBCRUZ010000005.1"/>
</dbReference>
<evidence type="ECO:0000259" key="2">
    <source>
        <dbReference type="PROSITE" id="PS50943"/>
    </source>
</evidence>
<dbReference type="InterPro" id="IPR010982">
    <property type="entry name" value="Lambda_DNA-bd_dom_sf"/>
</dbReference>
<keyword evidence="4" id="KW-1185">Reference proteome</keyword>
<dbReference type="Gene3D" id="1.10.260.40">
    <property type="entry name" value="lambda repressor-like DNA-binding domains"/>
    <property type="match status" value="1"/>
</dbReference>
<organism evidence="3 4">
    <name type="scientific">Skermania pinensis</name>
    <dbReference type="NCBI Taxonomy" id="39122"/>
    <lineage>
        <taxon>Bacteria</taxon>
        <taxon>Bacillati</taxon>
        <taxon>Actinomycetota</taxon>
        <taxon>Actinomycetes</taxon>
        <taxon>Mycobacteriales</taxon>
        <taxon>Gordoniaceae</taxon>
        <taxon>Skermania</taxon>
    </lineage>
</organism>
<keyword evidence="1" id="KW-0238">DNA-binding</keyword>
<dbReference type="SUPFAM" id="SSF51182">
    <property type="entry name" value="RmlC-like cupins"/>
    <property type="match status" value="1"/>
</dbReference>
<sequence>MTFDDSARPADGSPLDVIAASIRRERDRAGLSLTELARRAGIAKSTLSQLESGNANPSVETLWALGVALGVPFARLVEPPRPRVQVIRAGQGPTVQAEQADYRATLVASCPPNARRDIYRIAAEPGPPRRADPHQPGVIEHVILMTGRARVGPADEPVELAPGDYVGYPGDLPHVFEALVPDTRAVLVSEYL</sequence>
<dbReference type="InterPro" id="IPR014710">
    <property type="entry name" value="RmlC-like_jellyroll"/>
</dbReference>
<dbReference type="Gene3D" id="2.60.120.10">
    <property type="entry name" value="Jelly Rolls"/>
    <property type="match status" value="1"/>
</dbReference>
<dbReference type="PROSITE" id="PS50943">
    <property type="entry name" value="HTH_CROC1"/>
    <property type="match status" value="1"/>
</dbReference>
<proteinExistence type="predicted"/>
<evidence type="ECO:0000256" key="1">
    <source>
        <dbReference type="ARBA" id="ARBA00023125"/>
    </source>
</evidence>
<dbReference type="InterPro" id="IPR011051">
    <property type="entry name" value="RmlC_Cupin_sf"/>
</dbReference>
<dbReference type="CDD" id="cd00093">
    <property type="entry name" value="HTH_XRE"/>
    <property type="match status" value="1"/>
</dbReference>
<dbReference type="SMART" id="SM00530">
    <property type="entry name" value="HTH_XRE"/>
    <property type="match status" value="1"/>
</dbReference>
<evidence type="ECO:0000313" key="4">
    <source>
        <dbReference type="Proteomes" id="UP000887023"/>
    </source>
</evidence>
<dbReference type="Pfam" id="PF01381">
    <property type="entry name" value="HTH_3"/>
    <property type="match status" value="1"/>
</dbReference>
<dbReference type="CDD" id="cd02209">
    <property type="entry name" value="cupin_XRE_C"/>
    <property type="match status" value="1"/>
</dbReference>
<protein>
    <submittedName>
        <fullName evidence="3">Helix-turn-helix domain-containing protein</fullName>
    </submittedName>
</protein>
<name>A0ABX8S7K1_9ACTN</name>
<dbReference type="SUPFAM" id="SSF47413">
    <property type="entry name" value="lambda repressor-like DNA-binding domains"/>
    <property type="match status" value="1"/>
</dbReference>